<feature type="compositionally biased region" description="Polar residues" evidence="2">
    <location>
        <begin position="776"/>
        <end position="793"/>
    </location>
</feature>
<gene>
    <name evidence="3" type="ORF">TOT_010000139</name>
</gene>
<dbReference type="eggNOG" id="KOG1836">
    <property type="taxonomic scope" value="Eukaryota"/>
</dbReference>
<reference evidence="3 4" key="1">
    <citation type="journal article" date="2012" name="MBio">
        <title>Comparative genome analysis of three eukaryotic parasites with differing abilities to transform leukocytes reveals key mediators of Theileria-induced leukocyte transformation.</title>
        <authorList>
            <person name="Hayashida K."/>
            <person name="Hara Y."/>
            <person name="Abe T."/>
            <person name="Yamasaki C."/>
            <person name="Toyoda A."/>
            <person name="Kosuge T."/>
            <person name="Suzuki Y."/>
            <person name="Sato Y."/>
            <person name="Kawashima S."/>
            <person name="Katayama T."/>
            <person name="Wakaguri H."/>
            <person name="Inoue N."/>
            <person name="Homma K."/>
            <person name="Tada-Umezaki M."/>
            <person name="Yagi Y."/>
            <person name="Fujii Y."/>
            <person name="Habara T."/>
            <person name="Kanehisa M."/>
            <person name="Watanabe H."/>
            <person name="Ito K."/>
            <person name="Gojobori T."/>
            <person name="Sugawara H."/>
            <person name="Imanishi T."/>
            <person name="Weir W."/>
            <person name="Gardner M."/>
            <person name="Pain A."/>
            <person name="Shiels B."/>
            <person name="Hattori M."/>
            <person name="Nene V."/>
            <person name="Sugimoto C."/>
        </authorList>
    </citation>
    <scope>NUCLEOTIDE SEQUENCE [LARGE SCALE GENOMIC DNA]</scope>
    <source>
        <strain evidence="3 4">Shintoku</strain>
    </source>
</reference>
<evidence type="ECO:0000313" key="4">
    <source>
        <dbReference type="Proteomes" id="UP000003786"/>
    </source>
</evidence>
<dbReference type="GeneID" id="20713100"/>
<dbReference type="AlphaFoldDB" id="J7MBX8"/>
<dbReference type="VEuPathDB" id="PiroplasmaDB:TOT_010000139"/>
<feature type="coiled-coil region" evidence="1">
    <location>
        <begin position="259"/>
        <end position="497"/>
    </location>
</feature>
<proteinExistence type="predicted"/>
<dbReference type="Proteomes" id="UP000003786">
    <property type="component" value="Chromosome 1"/>
</dbReference>
<keyword evidence="4" id="KW-1185">Reference proteome</keyword>
<evidence type="ECO:0000313" key="3">
    <source>
        <dbReference type="EMBL" id="BAM38672.1"/>
    </source>
</evidence>
<dbReference type="OMA" id="SKEYTPM"/>
<dbReference type="KEGG" id="tot:TOT_010000139"/>
<dbReference type="RefSeq" id="XP_009688973.1">
    <property type="nucleotide sequence ID" value="XM_009690678.1"/>
</dbReference>
<organism evidence="3 4">
    <name type="scientific">Theileria orientalis strain Shintoku</name>
    <dbReference type="NCBI Taxonomy" id="869250"/>
    <lineage>
        <taxon>Eukaryota</taxon>
        <taxon>Sar</taxon>
        <taxon>Alveolata</taxon>
        <taxon>Apicomplexa</taxon>
        <taxon>Aconoidasida</taxon>
        <taxon>Piroplasmida</taxon>
        <taxon>Theileriidae</taxon>
        <taxon>Theileria</taxon>
    </lineage>
</organism>
<dbReference type="OrthoDB" id="364973at2759"/>
<evidence type="ECO:0000256" key="2">
    <source>
        <dbReference type="SAM" id="MobiDB-lite"/>
    </source>
</evidence>
<feature type="coiled-coil region" evidence="1">
    <location>
        <begin position="527"/>
        <end position="722"/>
    </location>
</feature>
<evidence type="ECO:0000256" key="1">
    <source>
        <dbReference type="SAM" id="Coils"/>
    </source>
</evidence>
<dbReference type="STRING" id="869250.J7MBX8"/>
<keyword evidence="1" id="KW-0175">Coiled coil</keyword>
<name>J7MBX8_THEOR</name>
<feature type="region of interest" description="Disordered" evidence="2">
    <location>
        <begin position="772"/>
        <end position="865"/>
    </location>
</feature>
<accession>J7MBX8</accession>
<sequence length="925" mass="109157">MKFLTSIYREALPADYESSVTEANAYDLQQILYKHNRVFGSVYKFENFRNVFSSPPVSSESVTFLRFWKGIESLLDKDSRISPSMPDVLQKACFVDDPYVTSMRYFRDEILKNEMSLTKTELIETIKKSQESSELADFWPKVAENTKKMFVEENVSVLGVSYMVYNFFVKKYSLDLESTIDAENEQTSFSSDEFYESKTVTESAVDHDEQKMDFKLDESKFDERNMDFKFDDSIWNYEYKYRKLLFDLETSLPKFYTSYSETKSELSQAKEDLKRVTEANDELKNQFTTEKMELMTTNRSLEEKMNEIKEKNSELNGVLVSRDMEIEELTRRVDELTEKYNSSDSYKFSKELLVYKARCEGLERSNDGLNSRIEELERMIESLDQHREERDIDQEKYELESKNRELLEANELLQSENEELSMENKELVDKNESMEKERKELMEKVKNLEKELEELKKILHQHKEKLSEENKNLQRAVDKLREKMNETSSEREEDSCELVDGEDESVEKLRLDNELLQSELRDSKLFIEDYKIKMEDYKQTIENYKSTIEGYKVKVGEYESDLRSSKETIKDYREMIEKYAETKKNINENSNNRVSSVYNEENEKLLNELKTLKRENEVLESEYMELRRENDIKAEEMANLKKELNKLSEQNKYLENKEQLDKKINDQQLVSQQIEEQKLELHQKQSELDKYKKKLIETEKRLDDIEVQNGNLKEKLNDVIQENINLVAKLELMNLPSPQNATNKLMEMIGKYNDIQSPASYDSETTDYDVSEFRSSRSNRGLVSSKGDVSNNERVSDEKVNTHRTDRTNRTERGQKSKKLETQRTNSTEKTERAERADTHRTDRTSRMESSRAEASRSRQEGRSAAVIRRETGKLKRTESIRDESPAESYYDSLSLSNYEELGISEEPDIIQNAITYISKKLNLK</sequence>
<feature type="compositionally biased region" description="Basic and acidic residues" evidence="2">
    <location>
        <begin position="794"/>
        <end position="865"/>
    </location>
</feature>
<dbReference type="EMBL" id="AP011946">
    <property type="protein sequence ID" value="BAM38672.1"/>
    <property type="molecule type" value="Genomic_DNA"/>
</dbReference>
<protein>
    <submittedName>
        <fullName evidence="3">Uncharacterized protein</fullName>
    </submittedName>
</protein>